<organism evidence="1 2">
    <name type="scientific">Apiospora aurea</name>
    <dbReference type="NCBI Taxonomy" id="335848"/>
    <lineage>
        <taxon>Eukaryota</taxon>
        <taxon>Fungi</taxon>
        <taxon>Dikarya</taxon>
        <taxon>Ascomycota</taxon>
        <taxon>Pezizomycotina</taxon>
        <taxon>Sordariomycetes</taxon>
        <taxon>Xylariomycetidae</taxon>
        <taxon>Amphisphaeriales</taxon>
        <taxon>Apiosporaceae</taxon>
        <taxon>Apiospora</taxon>
    </lineage>
</organism>
<dbReference type="RefSeq" id="XP_066698021.1">
    <property type="nucleotide sequence ID" value="XM_066845623.1"/>
</dbReference>
<reference evidence="1 2" key="1">
    <citation type="submission" date="2023-01" db="EMBL/GenBank/DDBJ databases">
        <title>Analysis of 21 Apiospora genomes using comparative genomics revels a genus with tremendous synthesis potential of carbohydrate active enzymes and secondary metabolites.</title>
        <authorList>
            <person name="Sorensen T."/>
        </authorList>
    </citation>
    <scope>NUCLEOTIDE SEQUENCE [LARGE SCALE GENOMIC DNA]</scope>
    <source>
        <strain evidence="1 2">CBS 24483</strain>
    </source>
</reference>
<protein>
    <submittedName>
        <fullName evidence="1">Uncharacterized protein</fullName>
    </submittedName>
</protein>
<name>A0ABR1Q7L2_9PEZI</name>
<accession>A0ABR1Q7L2</accession>
<gene>
    <name evidence="1" type="ORF">PG986_009401</name>
</gene>
<dbReference type="GeneID" id="92078685"/>
<dbReference type="EMBL" id="JAQQWE010000006">
    <property type="protein sequence ID" value="KAK7948515.1"/>
    <property type="molecule type" value="Genomic_DNA"/>
</dbReference>
<sequence length="99" mass="10975">MIASWRGDTKLLCWRLRQGACPRGPRRFACGAVMAALDGDQPEALRVLLEEASVGKSISVQNWHEGMLLRALLLDSHKAFRNLVHGASGVPRDDPEFSY</sequence>
<dbReference type="Proteomes" id="UP001391051">
    <property type="component" value="Unassembled WGS sequence"/>
</dbReference>
<evidence type="ECO:0000313" key="2">
    <source>
        <dbReference type="Proteomes" id="UP001391051"/>
    </source>
</evidence>
<comment type="caution">
    <text evidence="1">The sequence shown here is derived from an EMBL/GenBank/DDBJ whole genome shotgun (WGS) entry which is preliminary data.</text>
</comment>
<proteinExistence type="predicted"/>
<keyword evidence="2" id="KW-1185">Reference proteome</keyword>
<evidence type="ECO:0000313" key="1">
    <source>
        <dbReference type="EMBL" id="KAK7948515.1"/>
    </source>
</evidence>